<evidence type="ECO:0000313" key="1">
    <source>
        <dbReference type="EMBL" id="KAJ7719688.1"/>
    </source>
</evidence>
<name>A0AAD7HFL9_9AGAR</name>
<dbReference type="AlphaFoldDB" id="A0AAD7HFL9"/>
<keyword evidence="2" id="KW-1185">Reference proteome</keyword>
<proteinExistence type="predicted"/>
<dbReference type="EMBL" id="JARJLG010000288">
    <property type="protein sequence ID" value="KAJ7719688.1"/>
    <property type="molecule type" value="Genomic_DNA"/>
</dbReference>
<gene>
    <name evidence="1" type="ORF">DFH07DRAFT_761033</name>
</gene>
<organism evidence="1 2">
    <name type="scientific">Mycena maculata</name>
    <dbReference type="NCBI Taxonomy" id="230809"/>
    <lineage>
        <taxon>Eukaryota</taxon>
        <taxon>Fungi</taxon>
        <taxon>Dikarya</taxon>
        <taxon>Basidiomycota</taxon>
        <taxon>Agaricomycotina</taxon>
        <taxon>Agaricomycetes</taxon>
        <taxon>Agaricomycetidae</taxon>
        <taxon>Agaricales</taxon>
        <taxon>Marasmiineae</taxon>
        <taxon>Mycenaceae</taxon>
        <taxon>Mycena</taxon>
    </lineage>
</organism>
<dbReference type="Proteomes" id="UP001215280">
    <property type="component" value="Unassembled WGS sequence"/>
</dbReference>
<accession>A0AAD7HFL9</accession>
<reference evidence="1" key="1">
    <citation type="submission" date="2023-03" db="EMBL/GenBank/DDBJ databases">
        <title>Massive genome expansion in bonnet fungi (Mycena s.s.) driven by repeated elements and novel gene families across ecological guilds.</title>
        <authorList>
            <consortium name="Lawrence Berkeley National Laboratory"/>
            <person name="Harder C.B."/>
            <person name="Miyauchi S."/>
            <person name="Viragh M."/>
            <person name="Kuo A."/>
            <person name="Thoen E."/>
            <person name="Andreopoulos B."/>
            <person name="Lu D."/>
            <person name="Skrede I."/>
            <person name="Drula E."/>
            <person name="Henrissat B."/>
            <person name="Morin E."/>
            <person name="Kohler A."/>
            <person name="Barry K."/>
            <person name="LaButti K."/>
            <person name="Morin E."/>
            <person name="Salamov A."/>
            <person name="Lipzen A."/>
            <person name="Mereny Z."/>
            <person name="Hegedus B."/>
            <person name="Baldrian P."/>
            <person name="Stursova M."/>
            <person name="Weitz H."/>
            <person name="Taylor A."/>
            <person name="Grigoriev I.V."/>
            <person name="Nagy L.G."/>
            <person name="Martin F."/>
            <person name="Kauserud H."/>
        </authorList>
    </citation>
    <scope>NUCLEOTIDE SEQUENCE</scope>
    <source>
        <strain evidence="1">CBHHK188m</strain>
    </source>
</reference>
<comment type="caution">
    <text evidence="1">The sequence shown here is derived from an EMBL/GenBank/DDBJ whole genome shotgun (WGS) entry which is preliminary data.</text>
</comment>
<sequence length="422" mass="46282">MVPRGTGSLPPMPPRPADLDAASLTAASGVQVNFWIDAANTVSKSAGGKKVLVKTGNIDARRHRLADYYSIDLANIPVAVSIGPVTRDRTINQMQWSHLRALGSEWSAKDQAGLPFRLVANSTDVQPTRGTFTGLPIVQILKFIADQLLSSIKSAIEEALTTSFQSSTSSESDTLGSSMDIETIQALIQSAKEGDIDSVVALFKLQASLRPPASLNSSTSLSTGGRVPFNLNAVSSHSSSTLTVAALPSTSPIHPSASLDSRILESGGMSVEALRRADGLREVIAQIENGDVAKIRQLYGPQKERATNPMWETIKGTLTRRERLGSELTNEFNGDKERFFNFFTFTPDASTGKKRKSMEPVTKLRPLRRVVEAIPHRDKDLQTEQSLDEYQNGGVFLQDAWNTKWEGRNRWEIWREIGKEKY</sequence>
<protein>
    <submittedName>
        <fullName evidence="1">Uncharacterized protein</fullName>
    </submittedName>
</protein>
<evidence type="ECO:0000313" key="2">
    <source>
        <dbReference type="Proteomes" id="UP001215280"/>
    </source>
</evidence>